<evidence type="ECO:0000256" key="1">
    <source>
        <dbReference type="SAM" id="MobiDB-lite"/>
    </source>
</evidence>
<dbReference type="EMBL" id="CAMXCT030003109">
    <property type="protein sequence ID" value="CAL4789773.1"/>
    <property type="molecule type" value="Genomic_DNA"/>
</dbReference>
<keyword evidence="4" id="KW-1185">Reference proteome</keyword>
<feature type="region of interest" description="Disordered" evidence="1">
    <location>
        <begin position="255"/>
        <end position="283"/>
    </location>
</feature>
<reference evidence="3" key="2">
    <citation type="submission" date="2024-04" db="EMBL/GenBank/DDBJ databases">
        <authorList>
            <person name="Chen Y."/>
            <person name="Shah S."/>
            <person name="Dougan E. K."/>
            <person name="Thang M."/>
            <person name="Chan C."/>
        </authorList>
    </citation>
    <scope>NUCLEOTIDE SEQUENCE [LARGE SCALE GENOMIC DNA]</scope>
</reference>
<feature type="region of interest" description="Disordered" evidence="1">
    <location>
        <begin position="110"/>
        <end position="153"/>
    </location>
</feature>
<evidence type="ECO:0000313" key="4">
    <source>
        <dbReference type="Proteomes" id="UP001152797"/>
    </source>
</evidence>
<sequence>MTRFKVEQVTRTVEQKFLPLGVWQTQGFDTDKIMAKGERRDCEVFGEVWAAPLLTVKHEDIRGSMEKEVATKEYTLKEKKQVKTKAKAKAGALSEQAGHEQLQIDEDCWSIPSSDEAPQTTESKAAKVSKGDDATSVARKAAKDAKDKENSWKREVAKAARHIAALNSLCNSLTATAAKCKNQDGFGDDTITGLEEALQVLSVFKCSATALIGATSDEKEANKPFEFDKDQVLPQKIKAAQDLLKDVRKIFSERTAAKKAAMPPKETEAKRKAKAKAKSAAEK</sequence>
<evidence type="ECO:0000313" key="3">
    <source>
        <dbReference type="EMBL" id="CAL1155836.1"/>
    </source>
</evidence>
<evidence type="ECO:0000313" key="2">
    <source>
        <dbReference type="EMBL" id="CAI4002461.1"/>
    </source>
</evidence>
<dbReference type="AlphaFoldDB" id="A0A9P1D5N5"/>
<feature type="compositionally biased region" description="Polar residues" evidence="1">
    <location>
        <begin position="111"/>
        <end position="123"/>
    </location>
</feature>
<dbReference type="EMBL" id="CAMXCT010003109">
    <property type="protein sequence ID" value="CAI4002461.1"/>
    <property type="molecule type" value="Genomic_DNA"/>
</dbReference>
<name>A0A9P1D5N5_9DINO</name>
<protein>
    <submittedName>
        <fullName evidence="2">Uncharacterized protein</fullName>
    </submittedName>
</protein>
<reference evidence="2" key="1">
    <citation type="submission" date="2022-10" db="EMBL/GenBank/DDBJ databases">
        <authorList>
            <person name="Chen Y."/>
            <person name="Dougan E. K."/>
            <person name="Chan C."/>
            <person name="Rhodes N."/>
            <person name="Thang M."/>
        </authorList>
    </citation>
    <scope>NUCLEOTIDE SEQUENCE</scope>
</reference>
<gene>
    <name evidence="2" type="ORF">C1SCF055_LOCUS28411</name>
</gene>
<comment type="caution">
    <text evidence="2">The sequence shown here is derived from an EMBL/GenBank/DDBJ whole genome shotgun (WGS) entry which is preliminary data.</text>
</comment>
<accession>A0A9P1D5N5</accession>
<proteinExistence type="predicted"/>
<dbReference type="Proteomes" id="UP001152797">
    <property type="component" value="Unassembled WGS sequence"/>
</dbReference>
<dbReference type="EMBL" id="CAMXCT020003109">
    <property type="protein sequence ID" value="CAL1155836.1"/>
    <property type="molecule type" value="Genomic_DNA"/>
</dbReference>
<feature type="compositionally biased region" description="Basic and acidic residues" evidence="1">
    <location>
        <begin position="141"/>
        <end position="153"/>
    </location>
</feature>
<organism evidence="2">
    <name type="scientific">Cladocopium goreaui</name>
    <dbReference type="NCBI Taxonomy" id="2562237"/>
    <lineage>
        <taxon>Eukaryota</taxon>
        <taxon>Sar</taxon>
        <taxon>Alveolata</taxon>
        <taxon>Dinophyceae</taxon>
        <taxon>Suessiales</taxon>
        <taxon>Symbiodiniaceae</taxon>
        <taxon>Cladocopium</taxon>
    </lineage>
</organism>